<keyword evidence="2" id="KW-1185">Reference proteome</keyword>
<dbReference type="Proteomes" id="UP000673691">
    <property type="component" value="Unassembled WGS sequence"/>
</dbReference>
<protein>
    <submittedName>
        <fullName evidence="1">Uncharacterized protein</fullName>
    </submittedName>
</protein>
<dbReference type="OrthoDB" id="10267654at2759"/>
<dbReference type="AlphaFoldDB" id="A0A8H8DJP4"/>
<gene>
    <name evidence="1" type="ORF">BJ554DRAFT_7117</name>
</gene>
<sequence>MLATYPTSRLKIEFLGPDLTMESLYHELRPFGKLVRFSPSVPGLLKRAPEVERNSKRTKKKIVSAGRHQHTAAFERRNTKVCHRTVRPCALRGGGVELYTQRCHREYKAFRLVSCCSANEHDSQLASKPPESYDTHFGR</sequence>
<accession>A0A8H8DJP4</accession>
<evidence type="ECO:0000313" key="1">
    <source>
        <dbReference type="EMBL" id="KAG5460791.1"/>
    </source>
</evidence>
<organism evidence="1 2">
    <name type="scientific">Olpidium bornovanus</name>
    <dbReference type="NCBI Taxonomy" id="278681"/>
    <lineage>
        <taxon>Eukaryota</taxon>
        <taxon>Fungi</taxon>
        <taxon>Fungi incertae sedis</taxon>
        <taxon>Olpidiomycota</taxon>
        <taxon>Olpidiomycotina</taxon>
        <taxon>Olpidiomycetes</taxon>
        <taxon>Olpidiales</taxon>
        <taxon>Olpidiaceae</taxon>
        <taxon>Olpidium</taxon>
    </lineage>
</organism>
<name>A0A8H8DJP4_9FUNG</name>
<comment type="caution">
    <text evidence="1">The sequence shown here is derived from an EMBL/GenBank/DDBJ whole genome shotgun (WGS) entry which is preliminary data.</text>
</comment>
<dbReference type="EMBL" id="JAEFCI010004704">
    <property type="protein sequence ID" value="KAG5460791.1"/>
    <property type="molecule type" value="Genomic_DNA"/>
</dbReference>
<reference evidence="1 2" key="1">
    <citation type="journal article" name="Sci. Rep.">
        <title>Genome-scale phylogenetic analyses confirm Olpidium as the closest living zoosporic fungus to the non-flagellated, terrestrial fungi.</title>
        <authorList>
            <person name="Chang Y."/>
            <person name="Rochon D."/>
            <person name="Sekimoto S."/>
            <person name="Wang Y."/>
            <person name="Chovatia M."/>
            <person name="Sandor L."/>
            <person name="Salamov A."/>
            <person name="Grigoriev I.V."/>
            <person name="Stajich J.E."/>
            <person name="Spatafora J.W."/>
        </authorList>
    </citation>
    <scope>NUCLEOTIDE SEQUENCE [LARGE SCALE GENOMIC DNA]</scope>
    <source>
        <strain evidence="1">S191</strain>
    </source>
</reference>
<feature type="non-terminal residue" evidence="1">
    <location>
        <position position="139"/>
    </location>
</feature>
<proteinExistence type="predicted"/>
<evidence type="ECO:0000313" key="2">
    <source>
        <dbReference type="Proteomes" id="UP000673691"/>
    </source>
</evidence>